<gene>
    <name evidence="1" type="ORF">FHR94_002178</name>
</gene>
<organism evidence="1 2">
    <name type="scientific">Halomonas cerina</name>
    <dbReference type="NCBI Taxonomy" id="447424"/>
    <lineage>
        <taxon>Bacteria</taxon>
        <taxon>Pseudomonadati</taxon>
        <taxon>Pseudomonadota</taxon>
        <taxon>Gammaproteobacteria</taxon>
        <taxon>Oceanospirillales</taxon>
        <taxon>Halomonadaceae</taxon>
        <taxon>Halomonas</taxon>
    </lineage>
</organism>
<comment type="caution">
    <text evidence="1">The sequence shown here is derived from an EMBL/GenBank/DDBJ whole genome shotgun (WGS) entry which is preliminary data.</text>
</comment>
<evidence type="ECO:0000313" key="2">
    <source>
        <dbReference type="Proteomes" id="UP000547614"/>
    </source>
</evidence>
<dbReference type="Proteomes" id="UP000547614">
    <property type="component" value="Unassembled WGS sequence"/>
</dbReference>
<dbReference type="AlphaFoldDB" id="A0A839VE31"/>
<reference evidence="1 2" key="1">
    <citation type="submission" date="2020-08" db="EMBL/GenBank/DDBJ databases">
        <title>Genomic Encyclopedia of Type Strains, Phase III (KMG-III): the genomes of soil and plant-associated and newly described type strains.</title>
        <authorList>
            <person name="Whitman W."/>
        </authorList>
    </citation>
    <scope>NUCLEOTIDE SEQUENCE [LARGE SCALE GENOMIC DNA]</scope>
    <source>
        <strain evidence="1 2">CECT 7282</strain>
    </source>
</reference>
<accession>A0A839VE31</accession>
<name>A0A839VE31_9GAMM</name>
<evidence type="ECO:0000313" key="1">
    <source>
        <dbReference type="EMBL" id="MBB3190937.1"/>
    </source>
</evidence>
<keyword evidence="2" id="KW-1185">Reference proteome</keyword>
<protein>
    <submittedName>
        <fullName evidence="1">Uncharacterized protein</fullName>
    </submittedName>
</protein>
<sequence length="85" mass="9151">MSFSLTSGGHRPGAGHIVGQAEQHADFDVLDHLTDLLLMIRAGHSFNLLSNMVRRIRNLGDSAPNMTGISVATVAKLGKRTIGWL</sequence>
<proteinExistence type="predicted"/>
<dbReference type="EMBL" id="JACHXP010000009">
    <property type="protein sequence ID" value="MBB3190937.1"/>
    <property type="molecule type" value="Genomic_DNA"/>
</dbReference>